<evidence type="ECO:0000256" key="6">
    <source>
        <dbReference type="ARBA" id="ARBA00022581"/>
    </source>
</evidence>
<evidence type="ECO:0000256" key="18">
    <source>
        <dbReference type="SAM" id="Phobius"/>
    </source>
</evidence>
<keyword evidence="4" id="KW-1168">Fusion of virus membrane with host membrane</keyword>
<evidence type="ECO:0000256" key="12">
    <source>
        <dbReference type="ARBA" id="ARBA00023136"/>
    </source>
</evidence>
<dbReference type="GeneID" id="65246889"/>
<keyword evidence="12 18" id="KW-0472">Membrane</keyword>
<keyword evidence="7" id="KW-1162">Viral penetration into host cytoplasm</keyword>
<keyword evidence="18" id="KW-1133">Transmembrane helix</keyword>
<evidence type="ECO:0000313" key="23">
    <source>
        <dbReference type="Proteomes" id="UP000297003"/>
    </source>
</evidence>
<dbReference type="InterPro" id="IPR048801">
    <property type="entry name" value="Gn_nairovirus"/>
</dbReference>
<dbReference type="GO" id="GO:0046718">
    <property type="term" value="P:symbiont entry into host cell"/>
    <property type="evidence" value="ECO:0007669"/>
    <property type="project" value="UniProtKB-KW"/>
</dbReference>
<dbReference type="GO" id="GO:0044167">
    <property type="term" value="C:host cell endoplasmic reticulum membrane"/>
    <property type="evidence" value="ECO:0007669"/>
    <property type="project" value="UniProtKB-SubCell"/>
</dbReference>
<evidence type="ECO:0000256" key="8">
    <source>
        <dbReference type="ARBA" id="ARBA00022804"/>
    </source>
</evidence>
<evidence type="ECO:0000259" key="20">
    <source>
        <dbReference type="Pfam" id="PF20682"/>
    </source>
</evidence>
<evidence type="ECO:0000256" key="16">
    <source>
        <dbReference type="ARBA" id="ARBA00023296"/>
    </source>
</evidence>
<dbReference type="Gene3D" id="1.10.8.1320">
    <property type="match status" value="1"/>
</dbReference>
<keyword evidence="13" id="KW-1015">Disulfide bond</keyword>
<evidence type="ECO:0000313" key="22">
    <source>
        <dbReference type="EMBL" id="AXP33569.1"/>
    </source>
</evidence>
<evidence type="ECO:0000256" key="17">
    <source>
        <dbReference type="ARBA" id="ARBA00031199"/>
    </source>
</evidence>
<keyword evidence="10" id="KW-0946">Virion</keyword>
<name>A0A346JIY6_9VIRU</name>
<dbReference type="InterPro" id="IPR002532">
    <property type="entry name" value="Hanta_Gc_N"/>
</dbReference>
<evidence type="ECO:0000256" key="14">
    <source>
        <dbReference type="ARBA" id="ARBA00023180"/>
    </source>
</evidence>
<keyword evidence="11" id="KW-1043">Host membrane</keyword>
<dbReference type="GO" id="GO:0044178">
    <property type="term" value="C:host cell Golgi membrane"/>
    <property type="evidence" value="ECO:0007669"/>
    <property type="project" value="UniProtKB-SubCell"/>
</dbReference>
<feature type="transmembrane region" description="Helical" evidence="18">
    <location>
        <begin position="705"/>
        <end position="722"/>
    </location>
</feature>
<dbReference type="EMBL" id="MH017286">
    <property type="protein sequence ID" value="AXP33569.1"/>
    <property type="molecule type" value="Viral_cRNA"/>
</dbReference>
<evidence type="ECO:0000256" key="1">
    <source>
        <dbReference type="ARBA" id="ARBA00004244"/>
    </source>
</evidence>
<comment type="subcellular location">
    <subcellularLocation>
        <location evidence="1">Host Golgi apparatus membrane</location>
        <topology evidence="1">Single-pass type I membrane protein</topology>
    </subcellularLocation>
    <subcellularLocation>
        <location evidence="3">Host endoplasmic reticulum membrane</location>
        <topology evidence="3">Single-pass type I membrane protein</topology>
    </subcellularLocation>
    <subcellularLocation>
        <location evidence="2">Virion membrane</location>
        <topology evidence="2">Single-pass membrane protein</topology>
    </subcellularLocation>
</comment>
<dbReference type="Pfam" id="PF20726">
    <property type="entry name" value="Nairovirus_Gn"/>
    <property type="match status" value="1"/>
</dbReference>
<keyword evidence="16" id="KW-1160">Virus entry into host cell</keyword>
<dbReference type="GO" id="GO:0019062">
    <property type="term" value="P:virion attachment to host cell"/>
    <property type="evidence" value="ECO:0007669"/>
    <property type="project" value="UniProtKB-KW"/>
</dbReference>
<accession>A0A346JIY6</accession>
<organism evidence="22 23">
    <name type="scientific">Estero Real virus</name>
    <dbReference type="NCBI Taxonomy" id="2170057"/>
    <lineage>
        <taxon>Viruses</taxon>
        <taxon>Riboviria</taxon>
        <taxon>Orthornavirae</taxon>
        <taxon>Negarnaviricota</taxon>
        <taxon>Polyploviricotina</taxon>
        <taxon>Bunyaviricetes</taxon>
        <taxon>Hareavirales</taxon>
        <taxon>Nairoviridae</taxon>
        <taxon>Orthonairovirus</taxon>
        <taxon>Orthonairovirus esteroense</taxon>
    </lineage>
</organism>
<keyword evidence="9" id="KW-1040">Host Golgi apparatus</keyword>
<evidence type="ECO:0000256" key="4">
    <source>
        <dbReference type="ARBA" id="ARBA00022506"/>
    </source>
</evidence>
<evidence type="ECO:0000256" key="5">
    <source>
        <dbReference type="ARBA" id="ARBA00022510"/>
    </source>
</evidence>
<dbReference type="Pfam" id="PF20682">
    <property type="entry name" value="Hanta_Gc_C"/>
    <property type="match status" value="1"/>
</dbReference>
<dbReference type="Pfam" id="PF01561">
    <property type="entry name" value="Hanta_Gc_N"/>
    <property type="match status" value="1"/>
</dbReference>
<evidence type="ECO:0000256" key="13">
    <source>
        <dbReference type="ARBA" id="ARBA00023157"/>
    </source>
</evidence>
<feature type="domain" description="Glycoprotein Gc C-terminal bunyavirales" evidence="20">
    <location>
        <begin position="1143"/>
        <end position="1362"/>
    </location>
</feature>
<dbReference type="GO" id="GO:0039654">
    <property type="term" value="P:fusion of virus membrane with host endosome membrane"/>
    <property type="evidence" value="ECO:0007669"/>
    <property type="project" value="UniProtKB-KW"/>
</dbReference>
<evidence type="ECO:0000259" key="21">
    <source>
        <dbReference type="Pfam" id="PF20726"/>
    </source>
</evidence>
<evidence type="ECO:0000256" key="7">
    <source>
        <dbReference type="ARBA" id="ARBA00022595"/>
    </source>
</evidence>
<keyword evidence="6" id="KW-0945">Host-virus interaction</keyword>
<evidence type="ECO:0000256" key="15">
    <source>
        <dbReference type="ARBA" id="ARBA00023184"/>
    </source>
</evidence>
<dbReference type="RefSeq" id="YP_010085110.1">
    <property type="nucleotide sequence ID" value="NC_055216.1"/>
</dbReference>
<feature type="transmembrane region" description="Helical" evidence="18">
    <location>
        <begin position="1321"/>
        <end position="1344"/>
    </location>
</feature>
<evidence type="ECO:0000256" key="11">
    <source>
        <dbReference type="ARBA" id="ARBA00022870"/>
    </source>
</evidence>
<evidence type="ECO:0000259" key="19">
    <source>
        <dbReference type="Pfam" id="PF01561"/>
    </source>
</evidence>
<evidence type="ECO:0000256" key="9">
    <source>
        <dbReference type="ARBA" id="ARBA00022812"/>
    </source>
</evidence>
<protein>
    <recommendedName>
        <fullName evidence="17">M polyprotein</fullName>
    </recommendedName>
</protein>
<evidence type="ECO:0000256" key="2">
    <source>
        <dbReference type="ARBA" id="ARBA00004381"/>
    </source>
</evidence>
<keyword evidence="23" id="KW-1185">Reference proteome</keyword>
<keyword evidence="5" id="KW-1170">Fusion of virus membrane with host endosomal membrane</keyword>
<keyword evidence="14" id="KW-0325">Glycoprotein</keyword>
<evidence type="ECO:0000256" key="10">
    <source>
        <dbReference type="ARBA" id="ARBA00022844"/>
    </source>
</evidence>
<dbReference type="GO" id="GO:0055036">
    <property type="term" value="C:virion membrane"/>
    <property type="evidence" value="ECO:0007669"/>
    <property type="project" value="UniProtKB-SubCell"/>
</dbReference>
<dbReference type="KEGG" id="vg:65246889"/>
<sequence>MDRHDHLDRALLLFVCLLLFYLPFILKDMCNCGLTQTCSVSHDLMFYRFAMAEELGPTPTNPAEKASGASPTNHVPLTTKGQVIMSRDQTVSLEETLPPEAPSQVRFTIERSRRMIENRGLREELDMVLDKAVKQLDNYAVIISKPTLPKRESSVEVDSTHLELAISADLDDEDLFEDLMEESSAYVFAASKDTSKLKIVVKKENNTTALVNRNITFGYLQGGDGMYLLCHERAWDEDSNNLVNMSVVKQGCDRGYGCCGVEEPQVIWVEDLDYPNLFMSSPKGSNFTIINYLTSYRLFSYQGCSMRIEAGGCLMKTSVDNNWNPFYMYYNEKILPVAHILVPRTKENINCRIRMCAIMHGRESKNGIHTSKFRTVEVKIFKGQEVRTRKLLSVDPRISSYKWQHSCNTRTMMFPYQKSLVHTVGRSIAGDKMTFCNGTRHTSLELGGPYNCYTVGHQQTLFQCPGLKRHRKGEKVDVNCTVDLHPHKCNHGICIKIKMEGSGFVKLSGTSWSAIKKCDKECNAYFGQGDNMVVQCPDGKLHHVHANRIDFDCPFVDYTKGASLYVCRATSRPKLLYALIFWAFGGVPLMITVLTVLRFICYLASLVCIYLKSVRDRSRKHCEGCGCFVNSCYEWQRHELCKNGSCPFCKNRYSVSGLLEHAPKCLDRKRVESSDLEVVNLERLPRPLRQLGTLCSKARGRTVKALWVLIMIISFMMVISPASSTMIEFKQNGLWTEELEEVEICRSECEFLEDKCRCLAKHEQLSRTLLALMPKETSTYTVDVQAPWGTVRIGDTIKPRYSPKAITMSWTTVDSLPDSEHIELSGRSETYIPLLEKTGITWTLSDHSAAEKRTLVINILDFTQVYETRFLYLTGDRTVGNWMHGTCTGDCPDKCGCDTSSCTYARWRYSRNWHCNPGWCWAMDSGCTCCALDINKFYTDWLVSKWAVTYKGTEVLACVEYNSDYRSCDVFHAGMTISHGPFKVQFSEPKNIGKKLPETILLVHGAKGASDGLDLHMIHEVTSGVQACRLQSCTHGSVGDMQILNLNDMIGNDVYFEHYFTNEQKKRGAPKADGEDDRVWMSWDGVVQRYHCVATKWPDCEASGIVTRNHASFQNLIKTSFNYSAEYFFHALHVSLNQSVPTLELEARPHEMAGGLDIFLEVDKLRLKKKEASLTDLQLLVESCEGCYGCVSGIDCTVSIVMSGISEIYFHLKSKTEHFVISSSSIPVTDQEKKRATVKGFTPIPLKQVCLEIEESGLCKKCSPTVSCIPVSLSEPKAVALEHRSMLHVQLKDNCTSVISCIGGGLQGFLSNLSALFGSFFGPWFTGIFMTALFFIVAVLTVLYGPTAFRLAKVVCCSKSRKLKSARGILKLYQKAEKERLLSGKGQAVDSDDLATYFKKDK</sequence>
<feature type="domain" description="Structural glycoprotein Gn nairovirus" evidence="21">
    <location>
        <begin position="405"/>
        <end position="725"/>
    </location>
</feature>
<feature type="domain" description="Hantavirus glycoprotein Gc N-terminal" evidence="19">
    <location>
        <begin position="805"/>
        <end position="1134"/>
    </location>
</feature>
<dbReference type="Proteomes" id="UP000297003">
    <property type="component" value="Genome"/>
</dbReference>
<keyword evidence="18" id="KW-0812">Transmembrane</keyword>
<dbReference type="InterPro" id="IPR048791">
    <property type="entry name" value="Gc_C_bunya"/>
</dbReference>
<reference evidence="22 23" key="1">
    <citation type="journal article" date="2018" name="Am. J. Trop. Med. Hyg.">
        <title>Genetic Characterization of the Patois Serogroup (Genus Orthobunyavirus; Family Peribunyaviridae) and Evidence That Estero Real Virus is a Member of the Genus Orthonairovirus.</title>
        <authorList>
            <person name="Aguilar P.V."/>
            <person name="Marciel de Souza W."/>
            <person name="Silvas J.A."/>
            <person name="Wood T."/>
            <person name="Widen S."/>
            <person name="Fumagalli M.J."/>
            <person name="Nunes M.R."/>
        </authorList>
    </citation>
    <scope>NUCLEOTIDE SEQUENCE [LARGE SCALE GENOMIC DNA]</scope>
    <source>
        <strain evidence="22">K329</strain>
    </source>
</reference>
<proteinExistence type="predicted"/>
<keyword evidence="8" id="KW-1161">Viral attachment to host cell</keyword>
<feature type="transmembrane region" description="Helical" evidence="18">
    <location>
        <begin position="579"/>
        <end position="611"/>
    </location>
</feature>
<feature type="transmembrane region" description="Helical" evidence="18">
    <location>
        <begin position="7"/>
        <end position="26"/>
    </location>
</feature>
<keyword evidence="15" id="KW-1038">Host endoplasmic reticulum</keyword>
<evidence type="ECO:0000256" key="3">
    <source>
        <dbReference type="ARBA" id="ARBA00004482"/>
    </source>
</evidence>